<proteinExistence type="predicted"/>
<gene>
    <name evidence="1" type="ORF">M513_07785</name>
</gene>
<organism evidence="1 2">
    <name type="scientific">Trichuris suis</name>
    <name type="common">pig whipworm</name>
    <dbReference type="NCBI Taxonomy" id="68888"/>
    <lineage>
        <taxon>Eukaryota</taxon>
        <taxon>Metazoa</taxon>
        <taxon>Ecdysozoa</taxon>
        <taxon>Nematoda</taxon>
        <taxon>Enoplea</taxon>
        <taxon>Dorylaimia</taxon>
        <taxon>Trichinellida</taxon>
        <taxon>Trichuridae</taxon>
        <taxon>Trichuris</taxon>
    </lineage>
</organism>
<protein>
    <submittedName>
        <fullName evidence="1">Uncharacterized protein</fullName>
    </submittedName>
</protein>
<keyword evidence="2" id="KW-1185">Reference proteome</keyword>
<evidence type="ECO:0000313" key="1">
    <source>
        <dbReference type="EMBL" id="KFD51380.1"/>
    </source>
</evidence>
<accession>A0A085M2D4</accession>
<sequence>MELERSVTQLNTENYPRWKFEIEAILEAKDCLDVVNGETPSPTAGDGKIGAWRKRDALARSIISRSLDDFHHAFIRSCRTSREMMDSIICIKEQATASNKLLVSSQF</sequence>
<name>A0A085M2D4_9BILA</name>
<dbReference type="Proteomes" id="UP000030764">
    <property type="component" value="Unassembled WGS sequence"/>
</dbReference>
<dbReference type="EMBL" id="KL363240">
    <property type="protein sequence ID" value="KFD51380.1"/>
    <property type="molecule type" value="Genomic_DNA"/>
</dbReference>
<reference evidence="1 2" key="1">
    <citation type="journal article" date="2014" name="Nat. Genet.">
        <title>Genome and transcriptome of the porcine whipworm Trichuris suis.</title>
        <authorList>
            <person name="Jex A.R."/>
            <person name="Nejsum P."/>
            <person name="Schwarz E.M."/>
            <person name="Hu L."/>
            <person name="Young N.D."/>
            <person name="Hall R.S."/>
            <person name="Korhonen P.K."/>
            <person name="Liao S."/>
            <person name="Thamsborg S."/>
            <person name="Xia J."/>
            <person name="Xu P."/>
            <person name="Wang S."/>
            <person name="Scheerlinck J.P."/>
            <person name="Hofmann A."/>
            <person name="Sternberg P.W."/>
            <person name="Wang J."/>
            <person name="Gasser R.B."/>
        </authorList>
    </citation>
    <scope>NUCLEOTIDE SEQUENCE [LARGE SCALE GENOMIC DNA]</scope>
    <source>
        <strain evidence="1">DCEP-RM93M</strain>
    </source>
</reference>
<dbReference type="AlphaFoldDB" id="A0A085M2D4"/>
<evidence type="ECO:0000313" key="2">
    <source>
        <dbReference type="Proteomes" id="UP000030764"/>
    </source>
</evidence>
<dbReference type="Pfam" id="PF14223">
    <property type="entry name" value="Retrotran_gag_2"/>
    <property type="match status" value="1"/>
</dbReference>